<dbReference type="Pfam" id="PF01844">
    <property type="entry name" value="HNH"/>
    <property type="match status" value="1"/>
</dbReference>
<evidence type="ECO:0000259" key="2">
    <source>
        <dbReference type="Pfam" id="PF01844"/>
    </source>
</evidence>
<feature type="domain" description="HNH" evidence="2">
    <location>
        <begin position="28"/>
        <end position="81"/>
    </location>
</feature>
<accession>A0A0U5B9H4</accession>
<dbReference type="RefSeq" id="WP_096421675.1">
    <property type="nucleotide sequence ID" value="NZ_AP017315.1"/>
</dbReference>
<dbReference type="KEGG" id="malk:MalAC0309_1617"/>
<dbReference type="OrthoDB" id="2084290at2"/>
<dbReference type="AlphaFoldDB" id="A0A0U5B9H4"/>
<proteinExistence type="predicted"/>
<dbReference type="EMBL" id="AP017315">
    <property type="protein sequence ID" value="BAU32468.1"/>
    <property type="molecule type" value="Genomic_DNA"/>
</dbReference>
<dbReference type="Proteomes" id="UP000218965">
    <property type="component" value="Chromosome"/>
</dbReference>
<reference evidence="4" key="1">
    <citation type="submission" date="2015-12" db="EMBL/GenBank/DDBJ databases">
        <authorList>
            <person name="Shamseldin A."/>
            <person name="Moawad H."/>
            <person name="Abd El-Rahim W.M."/>
            <person name="Sadowsky M.J."/>
        </authorList>
    </citation>
    <scope>NUCLEOTIDE SEQUENCE [LARGE SCALE GENOMIC DNA]</scope>
    <source>
        <strain evidence="4">JAM AC0309</strain>
    </source>
</reference>
<dbReference type="CDD" id="cd00085">
    <property type="entry name" value="HNHc"/>
    <property type="match status" value="1"/>
</dbReference>
<reference evidence="3 4" key="2">
    <citation type="submission" date="2016-01" db="EMBL/GenBank/DDBJ databases">
        <title>Microcella alkaliphila JAM AC0309 whole genome shotgun sequence.</title>
        <authorList>
            <person name="Kurata A."/>
            <person name="Hirose Y."/>
            <person name="Kishimoto N."/>
            <person name="Kobayashi T."/>
        </authorList>
    </citation>
    <scope>NUCLEOTIDE SEQUENCE [LARGE SCALE GENOMIC DNA]</scope>
    <source>
        <strain evidence="3 4">JAM AC0309</strain>
    </source>
</reference>
<feature type="region of interest" description="Disordered" evidence="1">
    <location>
        <begin position="64"/>
        <end position="96"/>
    </location>
</feature>
<organism evidence="3 4">
    <name type="scientific">Microcella alkaliphila</name>
    <dbReference type="NCBI Taxonomy" id="279828"/>
    <lineage>
        <taxon>Bacteria</taxon>
        <taxon>Bacillati</taxon>
        <taxon>Actinomycetota</taxon>
        <taxon>Actinomycetes</taxon>
        <taxon>Micrococcales</taxon>
        <taxon>Microbacteriaceae</taxon>
        <taxon>Microcella</taxon>
    </lineage>
</organism>
<name>A0A0U5B9H4_9MICO</name>
<gene>
    <name evidence="3" type="ORF">MalAC0309_1617</name>
</gene>
<evidence type="ECO:0000313" key="3">
    <source>
        <dbReference type="EMBL" id="BAU32468.1"/>
    </source>
</evidence>
<dbReference type="InterPro" id="IPR002711">
    <property type="entry name" value="HNH"/>
</dbReference>
<sequence length="96" mass="10793">MAGRDKSTKARQFRADMKAIWQAINQACGICGQATIDWDAPPNQPDSFELDHIHPLVRRPDLEFEPSNVRPSHHRCNRSRGAGRPMAVVGETSEAW</sequence>
<evidence type="ECO:0000256" key="1">
    <source>
        <dbReference type="SAM" id="MobiDB-lite"/>
    </source>
</evidence>
<dbReference type="GO" id="GO:0008270">
    <property type="term" value="F:zinc ion binding"/>
    <property type="evidence" value="ECO:0007669"/>
    <property type="project" value="InterPro"/>
</dbReference>
<dbReference type="Gene3D" id="1.10.30.50">
    <property type="match status" value="1"/>
</dbReference>
<evidence type="ECO:0000313" key="4">
    <source>
        <dbReference type="Proteomes" id="UP000218965"/>
    </source>
</evidence>
<protein>
    <recommendedName>
        <fullName evidence="2">HNH domain-containing protein</fullName>
    </recommendedName>
</protein>
<dbReference type="InterPro" id="IPR003615">
    <property type="entry name" value="HNH_nuc"/>
</dbReference>
<dbReference type="GO" id="GO:0004519">
    <property type="term" value="F:endonuclease activity"/>
    <property type="evidence" value="ECO:0007669"/>
    <property type="project" value="InterPro"/>
</dbReference>
<dbReference type="GO" id="GO:0003676">
    <property type="term" value="F:nucleic acid binding"/>
    <property type="evidence" value="ECO:0007669"/>
    <property type="project" value="InterPro"/>
</dbReference>